<dbReference type="GO" id="GO:0005886">
    <property type="term" value="C:plasma membrane"/>
    <property type="evidence" value="ECO:0007669"/>
    <property type="project" value="UniProtKB-SubCell"/>
</dbReference>
<dbReference type="InterPro" id="IPR042094">
    <property type="entry name" value="T2SS_GspF_sf"/>
</dbReference>
<evidence type="ECO:0000256" key="4">
    <source>
        <dbReference type="ARBA" id="ARBA00022692"/>
    </source>
</evidence>
<dbReference type="Pfam" id="PF00482">
    <property type="entry name" value="T2SSF"/>
    <property type="match status" value="2"/>
</dbReference>
<evidence type="ECO:0000256" key="6">
    <source>
        <dbReference type="ARBA" id="ARBA00023136"/>
    </source>
</evidence>
<keyword evidence="4 7" id="KW-0812">Transmembrane</keyword>
<evidence type="ECO:0000313" key="9">
    <source>
        <dbReference type="EMBL" id="MBC2595823.1"/>
    </source>
</evidence>
<evidence type="ECO:0000256" key="2">
    <source>
        <dbReference type="ARBA" id="ARBA00005745"/>
    </source>
</evidence>
<comment type="similarity">
    <text evidence="2">Belongs to the GSP F family.</text>
</comment>
<sequence>MTLSHKQLSAWYLQLRQMLEAGLLISDAVETASGPSGRERAALASRLRSGQNLDEALGQTDGWLPRADRLFLKAAALTGQLPQTLSNLAERHQRIAGTQMKCLLACLYPLAVLHLGILARAVLKLVDSQSGFQFEPVVFLKALLLPLGVLWAVIALVVFLVKTGSPAIPFVMKFLPGLRGYGAGQRMADLASALKGFVEAGLPIGESWAAAGAVTGNARLKAAGLAIREAVNRGEAPSAHLARLGCFPADFVSLYTTGERTGHLDSSLAALARRYQDQANTGLTVTMILYPMLIFLVVAGLVVVQVVGFYAGYFNQINEIMK</sequence>
<evidence type="ECO:0000259" key="8">
    <source>
        <dbReference type="Pfam" id="PF00482"/>
    </source>
</evidence>
<gene>
    <name evidence="9" type="ORF">H5P28_16275</name>
</gene>
<accession>A0A842HH23</accession>
<dbReference type="EMBL" id="JACHVB010000052">
    <property type="protein sequence ID" value="MBC2595823.1"/>
    <property type="molecule type" value="Genomic_DNA"/>
</dbReference>
<keyword evidence="6 7" id="KW-0472">Membrane</keyword>
<feature type="domain" description="Type II secretion system protein GspF" evidence="8">
    <location>
        <begin position="196"/>
        <end position="310"/>
    </location>
</feature>
<comment type="subcellular location">
    <subcellularLocation>
        <location evidence="1">Cell membrane</location>
        <topology evidence="1">Multi-pass membrane protein</topology>
    </subcellularLocation>
</comment>
<keyword evidence="5 7" id="KW-1133">Transmembrane helix</keyword>
<reference evidence="9 10" key="1">
    <citation type="submission" date="2020-07" db="EMBL/GenBank/DDBJ databases">
        <authorList>
            <person name="Feng X."/>
        </authorList>
    </citation>
    <scope>NUCLEOTIDE SEQUENCE [LARGE SCALE GENOMIC DNA]</scope>
    <source>
        <strain evidence="9 10">JCM31066</strain>
    </source>
</reference>
<name>A0A842HH23_9BACT</name>
<comment type="caution">
    <text evidence="9">The sequence shown here is derived from an EMBL/GenBank/DDBJ whole genome shotgun (WGS) entry which is preliminary data.</text>
</comment>
<feature type="transmembrane region" description="Helical" evidence="7">
    <location>
        <begin position="288"/>
        <end position="313"/>
    </location>
</feature>
<dbReference type="PANTHER" id="PTHR30012:SF0">
    <property type="entry name" value="TYPE II SECRETION SYSTEM PROTEIN F-RELATED"/>
    <property type="match status" value="1"/>
</dbReference>
<proteinExistence type="inferred from homology"/>
<evidence type="ECO:0000256" key="3">
    <source>
        <dbReference type="ARBA" id="ARBA00022475"/>
    </source>
</evidence>
<dbReference type="Gene3D" id="1.20.81.30">
    <property type="entry name" value="Type II secretion system (T2SS), domain F"/>
    <property type="match status" value="2"/>
</dbReference>
<dbReference type="Proteomes" id="UP000546464">
    <property type="component" value="Unassembled WGS sequence"/>
</dbReference>
<feature type="transmembrane region" description="Helical" evidence="7">
    <location>
        <begin position="143"/>
        <end position="161"/>
    </location>
</feature>
<feature type="transmembrane region" description="Helical" evidence="7">
    <location>
        <begin position="102"/>
        <end position="123"/>
    </location>
</feature>
<evidence type="ECO:0000256" key="5">
    <source>
        <dbReference type="ARBA" id="ARBA00022989"/>
    </source>
</evidence>
<dbReference type="InterPro" id="IPR018076">
    <property type="entry name" value="T2SS_GspF_dom"/>
</dbReference>
<keyword evidence="10" id="KW-1185">Reference proteome</keyword>
<protein>
    <submittedName>
        <fullName evidence="9">Type II secretion system F family protein</fullName>
    </submittedName>
</protein>
<dbReference type="PANTHER" id="PTHR30012">
    <property type="entry name" value="GENERAL SECRETION PATHWAY PROTEIN"/>
    <property type="match status" value="1"/>
</dbReference>
<evidence type="ECO:0000256" key="1">
    <source>
        <dbReference type="ARBA" id="ARBA00004651"/>
    </source>
</evidence>
<feature type="domain" description="Type II secretion system protein GspF" evidence="8">
    <location>
        <begin position="12"/>
        <end position="119"/>
    </location>
</feature>
<dbReference type="InterPro" id="IPR003004">
    <property type="entry name" value="GspF/PilC"/>
</dbReference>
<evidence type="ECO:0000313" key="10">
    <source>
        <dbReference type="Proteomes" id="UP000546464"/>
    </source>
</evidence>
<dbReference type="RefSeq" id="WP_185676752.1">
    <property type="nucleotide sequence ID" value="NZ_JACHVB010000052.1"/>
</dbReference>
<organism evidence="9 10">
    <name type="scientific">Ruficoccus amylovorans</name>
    <dbReference type="NCBI Taxonomy" id="1804625"/>
    <lineage>
        <taxon>Bacteria</taxon>
        <taxon>Pseudomonadati</taxon>
        <taxon>Verrucomicrobiota</taxon>
        <taxon>Opitutia</taxon>
        <taxon>Puniceicoccales</taxon>
        <taxon>Cerasicoccaceae</taxon>
        <taxon>Ruficoccus</taxon>
    </lineage>
</organism>
<evidence type="ECO:0000256" key="7">
    <source>
        <dbReference type="SAM" id="Phobius"/>
    </source>
</evidence>
<keyword evidence="3" id="KW-1003">Cell membrane</keyword>
<dbReference type="AlphaFoldDB" id="A0A842HH23"/>